<organism evidence="17 18">
    <name type="scientific">Roseicella frigidaeris</name>
    <dbReference type="NCBI Taxonomy" id="2230885"/>
    <lineage>
        <taxon>Bacteria</taxon>
        <taxon>Pseudomonadati</taxon>
        <taxon>Pseudomonadota</taxon>
        <taxon>Alphaproteobacteria</taxon>
        <taxon>Acetobacterales</taxon>
        <taxon>Roseomonadaceae</taxon>
        <taxon>Roseicella</taxon>
    </lineage>
</organism>
<accession>A0A327M4P6</accession>
<feature type="binding site" evidence="12">
    <location>
        <position position="252"/>
    </location>
    <ligand>
        <name>substrate</name>
    </ligand>
</feature>
<feature type="binding site" evidence="13">
    <location>
        <position position="209"/>
    </location>
    <ligand>
        <name>Ca(2+)</name>
        <dbReference type="ChEBI" id="CHEBI:29108"/>
    </ligand>
</feature>
<evidence type="ECO:0000256" key="8">
    <source>
        <dbReference type="ARBA" id="ARBA00022842"/>
    </source>
</evidence>
<name>A0A327M4P6_9PROT</name>
<evidence type="ECO:0000256" key="14">
    <source>
        <dbReference type="SAM" id="MobiDB-lite"/>
    </source>
</evidence>
<feature type="domain" description="Fumarylacetoacetase-like C-terminal" evidence="15">
    <location>
        <begin position="141"/>
        <end position="431"/>
    </location>
</feature>
<dbReference type="GO" id="GO:0006572">
    <property type="term" value="P:L-tyrosine catabolic process"/>
    <property type="evidence" value="ECO:0007669"/>
    <property type="project" value="UniProtKB-KW"/>
</dbReference>
<evidence type="ECO:0000256" key="3">
    <source>
        <dbReference type="ARBA" id="ARBA00004782"/>
    </source>
</evidence>
<dbReference type="EMBL" id="QLIX01000018">
    <property type="protein sequence ID" value="RAI57365.1"/>
    <property type="molecule type" value="Genomic_DNA"/>
</dbReference>
<keyword evidence="6 17" id="KW-0378">Hydrolase</keyword>
<reference evidence="18" key="1">
    <citation type="submission" date="2018-06" db="EMBL/GenBank/DDBJ databases">
        <authorList>
            <person name="Khan S.A."/>
        </authorList>
    </citation>
    <scope>NUCLEOTIDE SEQUENCE [LARGE SCALE GENOMIC DNA]</scope>
    <source>
        <strain evidence="18">DB-1506</strain>
    </source>
</reference>
<dbReference type="PANTHER" id="PTHR43069:SF2">
    <property type="entry name" value="FUMARYLACETOACETASE"/>
    <property type="match status" value="1"/>
</dbReference>
<evidence type="ECO:0000256" key="7">
    <source>
        <dbReference type="ARBA" id="ARBA00022837"/>
    </source>
</evidence>
<keyword evidence="9" id="KW-0828">Tyrosine catabolism</keyword>
<keyword evidence="8 13" id="KW-0460">Magnesium</keyword>
<sequence length="437" mass="45997">MSRIDETHDPKRRSWVASANGHPDFPIQNLPLGVFSPPGGAPRAGAAIGDRILDLLALLAAGLLGGEAARAVEATADGTLNGLLALGAGPRRALRTQLSALLAEGSAARGRAEPCLHAAADCALHLPARIGDYTDFYVGIHHATNVGRVFRPDNPLLPNYKHVPIGYHGRASSVVPSGTPVRRPNGQRKLPSEAGPSFGPSRNLDYELELGIWIGPGNALGEPIPVGAAAEHVAGFCLLNDWSARDIQAWEYQPLGPFLAKSFASTISPWVITPEALAPFRTAQPPRPAGDPAPLPYLWDAADQGEGALDLELEVLLATPGLREQGLPPHRLALSSARHMYWTVAQMVAHHSSNGCNLRPGDLLGSGTISAPDPEGCGSLLETTRGWTEPLRLASGEERRALEDGDEVVLLARARRAGFAGIGFGACRGTVLPARGG</sequence>
<feature type="binding site" evidence="13">
    <location>
        <position position="261"/>
    </location>
    <ligand>
        <name>Mg(2+)</name>
        <dbReference type="ChEBI" id="CHEBI:18420"/>
    </ligand>
</feature>
<comment type="caution">
    <text evidence="17">The sequence shown here is derived from an EMBL/GenBank/DDBJ whole genome shotgun (WGS) entry which is preliminary data.</text>
</comment>
<dbReference type="SUPFAM" id="SSF63433">
    <property type="entry name" value="Fumarylacetoacetate hydrolase, FAH, N-terminal domain"/>
    <property type="match status" value="1"/>
</dbReference>
<dbReference type="AlphaFoldDB" id="A0A327M4P6"/>
<dbReference type="InterPro" id="IPR011234">
    <property type="entry name" value="Fumarylacetoacetase-like_C"/>
</dbReference>
<evidence type="ECO:0000256" key="12">
    <source>
        <dbReference type="PIRSR" id="PIRSR605959-2"/>
    </source>
</evidence>
<dbReference type="UniPathway" id="UPA00139">
    <property type="reaction ID" value="UER00341"/>
</dbReference>
<dbReference type="InterPro" id="IPR015377">
    <property type="entry name" value="Fumarylacetoacetase_N"/>
</dbReference>
<dbReference type="Gene3D" id="3.90.850.10">
    <property type="entry name" value="Fumarylacetoacetase-like, C-terminal domain"/>
    <property type="match status" value="1"/>
</dbReference>
<keyword evidence="10" id="KW-0585">Phenylalanine catabolism</keyword>
<evidence type="ECO:0000256" key="4">
    <source>
        <dbReference type="ARBA" id="ARBA00012094"/>
    </source>
</evidence>
<comment type="pathway">
    <text evidence="3">Amino-acid degradation; L-phenylalanine degradation; acetoacetate and fumarate from L-phenylalanine: step 6/6.</text>
</comment>
<keyword evidence="5 13" id="KW-0479">Metal-binding</keyword>
<dbReference type="NCBIfam" id="TIGR01266">
    <property type="entry name" value="fum_ac_acetase"/>
    <property type="match status" value="1"/>
</dbReference>
<evidence type="ECO:0000259" key="15">
    <source>
        <dbReference type="Pfam" id="PF01557"/>
    </source>
</evidence>
<dbReference type="SUPFAM" id="SSF56529">
    <property type="entry name" value="FAH"/>
    <property type="match status" value="1"/>
</dbReference>
<evidence type="ECO:0000256" key="13">
    <source>
        <dbReference type="PIRSR" id="PIRSR605959-3"/>
    </source>
</evidence>
<gene>
    <name evidence="17" type="primary">fahA</name>
    <name evidence="17" type="ORF">DOO78_19375</name>
</gene>
<comment type="cofactor">
    <cofactor evidence="2 13">
        <name>Mg(2+)</name>
        <dbReference type="ChEBI" id="CHEBI:18420"/>
    </cofactor>
</comment>
<dbReference type="EC" id="3.7.1.2" evidence="4"/>
<dbReference type="InterPro" id="IPR036462">
    <property type="entry name" value="Fumarylacetoacetase_N_sf"/>
</dbReference>
<dbReference type="Gene3D" id="2.30.30.230">
    <property type="entry name" value="Fumarylacetoacetase, N-terminal domain"/>
    <property type="match status" value="1"/>
</dbReference>
<protein>
    <recommendedName>
        <fullName evidence="4">fumarylacetoacetase</fullName>
        <ecNumber evidence="4">3.7.1.2</ecNumber>
    </recommendedName>
</protein>
<evidence type="ECO:0000313" key="18">
    <source>
        <dbReference type="Proteomes" id="UP000249065"/>
    </source>
</evidence>
<dbReference type="GO" id="GO:0004334">
    <property type="term" value="F:fumarylacetoacetase activity"/>
    <property type="evidence" value="ECO:0007669"/>
    <property type="project" value="UniProtKB-EC"/>
</dbReference>
<comment type="cofactor">
    <cofactor evidence="1 13">
        <name>Ca(2+)</name>
        <dbReference type="ChEBI" id="CHEBI:29108"/>
    </cofactor>
</comment>
<evidence type="ECO:0000256" key="10">
    <source>
        <dbReference type="ARBA" id="ARBA00023232"/>
    </source>
</evidence>
<dbReference type="GO" id="GO:0006559">
    <property type="term" value="P:L-phenylalanine catabolic process"/>
    <property type="evidence" value="ECO:0007669"/>
    <property type="project" value="UniProtKB-UniPathway"/>
</dbReference>
<keyword evidence="18" id="KW-1185">Reference proteome</keyword>
<evidence type="ECO:0000256" key="1">
    <source>
        <dbReference type="ARBA" id="ARBA00001913"/>
    </source>
</evidence>
<dbReference type="Pfam" id="PF09298">
    <property type="entry name" value="FAA_hydrolase_N"/>
    <property type="match status" value="1"/>
</dbReference>
<feature type="binding site" evidence="12">
    <location>
        <position position="137"/>
    </location>
    <ligand>
        <name>substrate</name>
    </ligand>
</feature>
<feature type="domain" description="Fumarylacetoacetase N-terminal" evidence="16">
    <location>
        <begin position="28"/>
        <end position="127"/>
    </location>
</feature>
<feature type="binding site" evidence="13">
    <location>
        <position position="241"/>
    </location>
    <ligand>
        <name>Ca(2+)</name>
        <dbReference type="ChEBI" id="CHEBI:29108"/>
    </ligand>
</feature>
<feature type="binding site" evidence="12">
    <location>
        <position position="151"/>
    </location>
    <ligand>
        <name>substrate</name>
    </ligand>
</feature>
<feature type="binding site" evidence="13">
    <location>
        <position position="265"/>
    </location>
    <ligand>
        <name>Mg(2+)</name>
        <dbReference type="ChEBI" id="CHEBI:18420"/>
    </ligand>
</feature>
<dbReference type="GO" id="GO:1902000">
    <property type="term" value="P:homogentisate catabolic process"/>
    <property type="evidence" value="ECO:0007669"/>
    <property type="project" value="TreeGrafter"/>
</dbReference>
<feature type="binding site" evidence="13">
    <location>
        <position position="207"/>
    </location>
    <ligand>
        <name>Ca(2+)</name>
        <dbReference type="ChEBI" id="CHEBI:29108"/>
    </ligand>
</feature>
<feature type="binding site" evidence="13">
    <location>
        <position position="241"/>
    </location>
    <ligand>
        <name>Mg(2+)</name>
        <dbReference type="ChEBI" id="CHEBI:18420"/>
    </ligand>
</feature>
<feature type="binding site" evidence="12">
    <location>
        <position position="248"/>
    </location>
    <ligand>
        <name>substrate</name>
    </ligand>
</feature>
<feature type="region of interest" description="Disordered" evidence="14">
    <location>
        <begin position="1"/>
        <end position="20"/>
    </location>
</feature>
<dbReference type="OrthoDB" id="3766879at2"/>
<proteinExistence type="predicted"/>
<feature type="binding site" evidence="13">
    <location>
        <position position="135"/>
    </location>
    <ligand>
        <name>Ca(2+)</name>
        <dbReference type="ChEBI" id="CHEBI:29108"/>
    </ligand>
</feature>
<evidence type="ECO:0000259" key="16">
    <source>
        <dbReference type="Pfam" id="PF09298"/>
    </source>
</evidence>
<dbReference type="Proteomes" id="UP000249065">
    <property type="component" value="Unassembled WGS sequence"/>
</dbReference>
<dbReference type="PANTHER" id="PTHR43069">
    <property type="entry name" value="FUMARYLACETOACETASE"/>
    <property type="match status" value="1"/>
</dbReference>
<dbReference type="Pfam" id="PF01557">
    <property type="entry name" value="FAA_hydrolase"/>
    <property type="match status" value="1"/>
</dbReference>
<evidence type="ECO:0000256" key="5">
    <source>
        <dbReference type="ARBA" id="ARBA00022723"/>
    </source>
</evidence>
<evidence type="ECO:0000256" key="11">
    <source>
        <dbReference type="PIRSR" id="PIRSR605959-1"/>
    </source>
</evidence>
<evidence type="ECO:0000256" key="6">
    <source>
        <dbReference type="ARBA" id="ARBA00022801"/>
    </source>
</evidence>
<dbReference type="RefSeq" id="WP_111471519.1">
    <property type="nucleotide sequence ID" value="NZ_QLIX01000018.1"/>
</dbReference>
<evidence type="ECO:0000313" key="17">
    <source>
        <dbReference type="EMBL" id="RAI57365.1"/>
    </source>
</evidence>
<evidence type="ECO:0000256" key="9">
    <source>
        <dbReference type="ARBA" id="ARBA00022878"/>
    </source>
</evidence>
<feature type="binding site" evidence="12">
    <location>
        <position position="368"/>
    </location>
    <ligand>
        <name>substrate</name>
    </ligand>
</feature>
<feature type="active site" description="Proton acceptor" evidence="11">
    <location>
        <position position="142"/>
    </location>
</feature>
<keyword evidence="7 13" id="KW-0106">Calcium</keyword>
<dbReference type="InterPro" id="IPR036663">
    <property type="entry name" value="Fumarylacetoacetase_C_sf"/>
</dbReference>
<dbReference type="GO" id="GO:0046872">
    <property type="term" value="F:metal ion binding"/>
    <property type="evidence" value="ECO:0007669"/>
    <property type="project" value="UniProtKB-KW"/>
</dbReference>
<dbReference type="InterPro" id="IPR005959">
    <property type="entry name" value="Fumarylacetoacetase"/>
</dbReference>
<evidence type="ECO:0000256" key="2">
    <source>
        <dbReference type="ARBA" id="ARBA00001946"/>
    </source>
</evidence>
<feature type="region of interest" description="Disordered" evidence="14">
    <location>
        <begin position="174"/>
        <end position="198"/>
    </location>
</feature>